<dbReference type="EMBL" id="ML977505">
    <property type="protein sequence ID" value="KAF2130072.1"/>
    <property type="molecule type" value="Genomic_DNA"/>
</dbReference>
<sequence length="236" mass="25414">MINEYTIMVKNDTSDFKEYYIFSELPEVTPPVNGNLWSNILVGCNVQPDKSATFTIETQFHAVVGCSAETPAHGVVVNANNYRNVTLGSLNPTGGTISGTTLELDASDGAPFFTNTVLPDGGMVNAFQVKAPVGGSHFKISDAKTGNFFVGVGSSASDYDGKPTATFMPEPNASYQIKPTNQYYLTFGSYTPGQLVDVTMMASDTVLLDFSYDNAPSTFYVVNNDSNQLLVQSEPF</sequence>
<dbReference type="AlphaFoldDB" id="A0A6A6ADU7"/>
<keyword evidence="2" id="KW-1185">Reference proteome</keyword>
<dbReference type="OrthoDB" id="3787733at2759"/>
<dbReference type="GeneID" id="54410847"/>
<gene>
    <name evidence="1" type="ORF">P153DRAFT_385308</name>
</gene>
<name>A0A6A6ADU7_9PLEO</name>
<proteinExistence type="predicted"/>
<organism evidence="1 2">
    <name type="scientific">Dothidotthia symphoricarpi CBS 119687</name>
    <dbReference type="NCBI Taxonomy" id="1392245"/>
    <lineage>
        <taxon>Eukaryota</taxon>
        <taxon>Fungi</taxon>
        <taxon>Dikarya</taxon>
        <taxon>Ascomycota</taxon>
        <taxon>Pezizomycotina</taxon>
        <taxon>Dothideomycetes</taxon>
        <taxon>Pleosporomycetidae</taxon>
        <taxon>Pleosporales</taxon>
        <taxon>Dothidotthiaceae</taxon>
        <taxon>Dothidotthia</taxon>
    </lineage>
</organism>
<reference evidence="1" key="1">
    <citation type="journal article" date="2020" name="Stud. Mycol.">
        <title>101 Dothideomycetes genomes: a test case for predicting lifestyles and emergence of pathogens.</title>
        <authorList>
            <person name="Haridas S."/>
            <person name="Albert R."/>
            <person name="Binder M."/>
            <person name="Bloem J."/>
            <person name="Labutti K."/>
            <person name="Salamov A."/>
            <person name="Andreopoulos B."/>
            <person name="Baker S."/>
            <person name="Barry K."/>
            <person name="Bills G."/>
            <person name="Bluhm B."/>
            <person name="Cannon C."/>
            <person name="Castanera R."/>
            <person name="Culley D."/>
            <person name="Daum C."/>
            <person name="Ezra D."/>
            <person name="Gonzalez J."/>
            <person name="Henrissat B."/>
            <person name="Kuo A."/>
            <person name="Liang C."/>
            <person name="Lipzen A."/>
            <person name="Lutzoni F."/>
            <person name="Magnuson J."/>
            <person name="Mondo S."/>
            <person name="Nolan M."/>
            <person name="Ohm R."/>
            <person name="Pangilinan J."/>
            <person name="Park H.-J."/>
            <person name="Ramirez L."/>
            <person name="Alfaro M."/>
            <person name="Sun H."/>
            <person name="Tritt A."/>
            <person name="Yoshinaga Y."/>
            <person name="Zwiers L.-H."/>
            <person name="Turgeon B."/>
            <person name="Goodwin S."/>
            <person name="Spatafora J."/>
            <person name="Crous P."/>
            <person name="Grigoriev I."/>
        </authorList>
    </citation>
    <scope>NUCLEOTIDE SEQUENCE</scope>
    <source>
        <strain evidence="1">CBS 119687</strain>
    </source>
</reference>
<dbReference type="RefSeq" id="XP_033524459.1">
    <property type="nucleotide sequence ID" value="XM_033670415.1"/>
</dbReference>
<accession>A0A6A6ADU7</accession>
<dbReference type="Proteomes" id="UP000799771">
    <property type="component" value="Unassembled WGS sequence"/>
</dbReference>
<protein>
    <submittedName>
        <fullName evidence="1">Uncharacterized protein</fullName>
    </submittedName>
</protein>
<evidence type="ECO:0000313" key="1">
    <source>
        <dbReference type="EMBL" id="KAF2130072.1"/>
    </source>
</evidence>
<evidence type="ECO:0000313" key="2">
    <source>
        <dbReference type="Proteomes" id="UP000799771"/>
    </source>
</evidence>